<dbReference type="CDD" id="cd15488">
    <property type="entry name" value="Tm-1-like"/>
    <property type="match status" value="1"/>
</dbReference>
<dbReference type="EMBL" id="JACJUU010000005">
    <property type="protein sequence ID" value="MBC2769935.1"/>
    <property type="molecule type" value="Genomic_DNA"/>
</dbReference>
<gene>
    <name evidence="3" type="ORF">GTU67_08430</name>
</gene>
<sequence length="412" mass="43765">MTTKPKVLLIATLDTKATEAQFVRQTLESQGVDVIHLDASIRRSVTPGAEITPEQVAGAAGKTIQEVRDVKHEGRCQAVMIEGAIKSTLALHAATPISGVIAIGGSMGSTLGSAVMQALPYGLPKVLVSTMASGFTQPFVGAMDINMFNPVCDIAGLNSITREVFRNAAISVAAMAKAYTPKAASDKPVVLMGTLGTIDRCTVRIRKQLEDKGYEVLVFHTLGTGGQALDKLAAERDIVAVLETSVVEHNDFLNNGLCSAGPERSKAGLRKGVPVVFAPGNADFMVSGPIDMAERQFPGKRYHIHNRALTAVRTEAEELQKLANHLAGLVKTEAKGPVSVLVPLQGFSHHDSPEGYLHDTSLCPVFYDAVKAAMPSNVTVEKLDCHLNDEQFADAVVNEVLRLVGQSHTAAA</sequence>
<name>A0A842HSY9_9BURK</name>
<keyword evidence="3" id="KW-0547">Nucleotide-binding</keyword>
<comment type="caution">
    <text evidence="3">The sequence shown here is derived from an EMBL/GenBank/DDBJ whole genome shotgun (WGS) entry which is preliminary data.</text>
</comment>
<keyword evidence="3" id="KW-0067">ATP-binding</keyword>
<dbReference type="InterPro" id="IPR056778">
    <property type="entry name" value="UPF0261_C"/>
</dbReference>
<dbReference type="PIRSF" id="PIRSF033271">
    <property type="entry name" value="UCP033271"/>
    <property type="match status" value="1"/>
</dbReference>
<feature type="domain" description="UPF0261" evidence="1">
    <location>
        <begin position="5"/>
        <end position="180"/>
    </location>
</feature>
<evidence type="ECO:0000313" key="3">
    <source>
        <dbReference type="EMBL" id="MBC2769935.1"/>
    </source>
</evidence>
<dbReference type="Pfam" id="PF23189">
    <property type="entry name" value="UPF0261_C"/>
    <property type="match status" value="1"/>
</dbReference>
<evidence type="ECO:0000259" key="2">
    <source>
        <dbReference type="Pfam" id="PF23189"/>
    </source>
</evidence>
<dbReference type="SUPFAM" id="SSF53474">
    <property type="entry name" value="alpha/beta-Hydrolases"/>
    <property type="match status" value="1"/>
</dbReference>
<dbReference type="PANTHER" id="PTHR31862">
    <property type="entry name" value="UPF0261 DOMAIN PROTEIN (AFU_ORTHOLOGUE AFUA_1G10120)"/>
    <property type="match status" value="1"/>
</dbReference>
<dbReference type="InterPro" id="IPR051353">
    <property type="entry name" value="Tobamovirus_resist_UPF0261"/>
</dbReference>
<dbReference type="InterPro" id="IPR029058">
    <property type="entry name" value="AB_hydrolase_fold"/>
</dbReference>
<dbReference type="PANTHER" id="PTHR31862:SF1">
    <property type="entry name" value="UPF0261 DOMAIN PROTEIN (AFU_ORTHOLOGUE AFUA_1G10120)"/>
    <property type="match status" value="1"/>
</dbReference>
<dbReference type="Proteomes" id="UP000545386">
    <property type="component" value="Unassembled WGS sequence"/>
</dbReference>
<dbReference type="InterPro" id="IPR008322">
    <property type="entry name" value="UPF0261"/>
</dbReference>
<dbReference type="AlphaFoldDB" id="A0A842HSY9"/>
<dbReference type="RefSeq" id="WP_185779648.1">
    <property type="nucleotide sequence ID" value="NZ_JACJUU010000005.1"/>
</dbReference>
<accession>A0A842HSY9</accession>
<reference evidence="3 4" key="1">
    <citation type="submission" date="2020-08" db="EMBL/GenBank/DDBJ databases">
        <title>Paraeoetvoesia sp. YC-7-48 draft genome sequence.</title>
        <authorList>
            <person name="Yao L."/>
        </authorList>
    </citation>
    <scope>NUCLEOTIDE SEQUENCE [LARGE SCALE GENOMIC DNA]</scope>
    <source>
        <strain evidence="4">YC-7-48</strain>
    </source>
</reference>
<dbReference type="InterPro" id="IPR044122">
    <property type="entry name" value="UPF0261_N"/>
</dbReference>
<dbReference type="GO" id="GO:0005524">
    <property type="term" value="F:ATP binding"/>
    <property type="evidence" value="ECO:0007669"/>
    <property type="project" value="UniProtKB-KW"/>
</dbReference>
<dbReference type="Gene3D" id="3.40.50.12030">
    <property type="entry name" value="Uncharacterised protein family UPF0261, NC domain"/>
    <property type="match status" value="1"/>
</dbReference>
<organism evidence="3 4">
    <name type="scientific">Pusillimonas minor</name>
    <dbReference type="NCBI Taxonomy" id="2697024"/>
    <lineage>
        <taxon>Bacteria</taxon>
        <taxon>Pseudomonadati</taxon>
        <taxon>Pseudomonadota</taxon>
        <taxon>Betaproteobacteria</taxon>
        <taxon>Burkholderiales</taxon>
        <taxon>Alcaligenaceae</taxon>
        <taxon>Pusillimonas</taxon>
    </lineage>
</organism>
<evidence type="ECO:0000313" key="4">
    <source>
        <dbReference type="Proteomes" id="UP000545386"/>
    </source>
</evidence>
<protein>
    <submittedName>
        <fullName evidence="3">Tm-1-like ATP-binding domain-containing protein</fullName>
    </submittedName>
</protein>
<evidence type="ECO:0000259" key="1">
    <source>
        <dbReference type="Pfam" id="PF06792"/>
    </source>
</evidence>
<keyword evidence="4" id="KW-1185">Reference proteome</keyword>
<dbReference type="Pfam" id="PF06792">
    <property type="entry name" value="UPF0261"/>
    <property type="match status" value="1"/>
</dbReference>
<dbReference type="NCBIfam" id="NF002674">
    <property type="entry name" value="PRK02399.1-2"/>
    <property type="match status" value="1"/>
</dbReference>
<proteinExistence type="predicted"/>
<dbReference type="Gene3D" id="3.40.50.12020">
    <property type="entry name" value="Uncharacterised protein family UPF0261, NN domain"/>
    <property type="match status" value="1"/>
</dbReference>
<feature type="domain" description="UPF0261" evidence="2">
    <location>
        <begin position="187"/>
        <end position="403"/>
    </location>
</feature>